<dbReference type="InterPro" id="IPR036291">
    <property type="entry name" value="NAD(P)-bd_dom_sf"/>
</dbReference>
<reference evidence="2 3" key="1">
    <citation type="submission" date="2021-02" db="EMBL/GenBank/DDBJ databases">
        <title>De Novo genome assembly of isolated myxobacteria.</title>
        <authorList>
            <person name="Stevens D.C."/>
        </authorList>
    </citation>
    <scope>NUCLEOTIDE SEQUENCE [LARGE SCALE GENOMIC DNA]</scope>
    <source>
        <strain evidence="3">SCPEA02</strain>
    </source>
</reference>
<dbReference type="InterPro" id="IPR008030">
    <property type="entry name" value="NmrA-like"/>
</dbReference>
<evidence type="ECO:0000313" key="2">
    <source>
        <dbReference type="EMBL" id="QSQ22215.1"/>
    </source>
</evidence>
<protein>
    <submittedName>
        <fullName evidence="2">NmrA family NAD(P)-binding protein</fullName>
    </submittedName>
</protein>
<dbReference type="SUPFAM" id="SSF51735">
    <property type="entry name" value="NAD(P)-binding Rossmann-fold domains"/>
    <property type="match status" value="1"/>
</dbReference>
<dbReference type="PANTHER" id="PTHR43162">
    <property type="match status" value="1"/>
</dbReference>
<proteinExistence type="predicted"/>
<sequence>MFVVTGITGQVGGAVARELLAAKLPVRAVVRDANKGATWRERGCEVALADLNDARALRAAFQGAEGVFVVLPPMFDPSPGFPEVRVMASALRAALAEARPSRVVCLSTIGAQTRQPHLLNQLGILEQTLGELAVPLAFLRPAWFMENSAWDVAPARERGVVPSFLQPLDKPVPMVATADIGRVAAGLLQERWSGRRVVELEGPRRVSPDDVAKTFSRLLGRPVRMEAVPRATWGDLFTAQGMKNPTPRIQMLDGFNEGWIEFEGTPIRGTVELETVLAEFLKRG</sequence>
<dbReference type="InterPro" id="IPR051604">
    <property type="entry name" value="Ergot_Alk_Oxidoreductase"/>
</dbReference>
<dbReference type="PANTHER" id="PTHR43162:SF1">
    <property type="entry name" value="PRESTALK A DIFFERENTIATION PROTEIN A"/>
    <property type="match status" value="1"/>
</dbReference>
<accession>A0ABX7NTI8</accession>
<dbReference type="Gene3D" id="3.90.25.10">
    <property type="entry name" value="UDP-galactose 4-epimerase, domain 1"/>
    <property type="match status" value="1"/>
</dbReference>
<keyword evidence="3" id="KW-1185">Reference proteome</keyword>
<dbReference type="Proteomes" id="UP000662747">
    <property type="component" value="Chromosome"/>
</dbReference>
<dbReference type="EMBL" id="CP071090">
    <property type="protein sequence ID" value="QSQ22215.1"/>
    <property type="molecule type" value="Genomic_DNA"/>
</dbReference>
<name>A0ABX7NTI8_9BACT</name>
<evidence type="ECO:0000313" key="3">
    <source>
        <dbReference type="Proteomes" id="UP000662747"/>
    </source>
</evidence>
<evidence type="ECO:0000259" key="1">
    <source>
        <dbReference type="Pfam" id="PF05368"/>
    </source>
</evidence>
<feature type="domain" description="NmrA-like" evidence="1">
    <location>
        <begin position="3"/>
        <end position="236"/>
    </location>
</feature>
<dbReference type="Gene3D" id="3.40.50.720">
    <property type="entry name" value="NAD(P)-binding Rossmann-like Domain"/>
    <property type="match status" value="1"/>
</dbReference>
<dbReference type="RefSeq" id="WP_206723792.1">
    <property type="nucleotide sequence ID" value="NZ_CP071090.1"/>
</dbReference>
<gene>
    <name evidence="2" type="ORF">JY651_45015</name>
</gene>
<dbReference type="Pfam" id="PF05368">
    <property type="entry name" value="NmrA"/>
    <property type="match status" value="1"/>
</dbReference>
<organism evidence="2 3">
    <name type="scientific">Pyxidicoccus parkwayensis</name>
    <dbReference type="NCBI Taxonomy" id="2813578"/>
    <lineage>
        <taxon>Bacteria</taxon>
        <taxon>Pseudomonadati</taxon>
        <taxon>Myxococcota</taxon>
        <taxon>Myxococcia</taxon>
        <taxon>Myxococcales</taxon>
        <taxon>Cystobacterineae</taxon>
        <taxon>Myxococcaceae</taxon>
        <taxon>Pyxidicoccus</taxon>
    </lineage>
</organism>